<accession>A0A7Z0IVW7</accession>
<sequence length="288" mass="30988">MGYPSLTDIQLKILEYIHGRPEQEADYSDVEIHLGPDLVADLEHLADIGLLRRDNRSEGFYHLPVSGRTEVDALLKRREDRSYRRTQCRDDLLAWLDKTTEADDAGTRVSLDKFAGGADGVAFTEKEVDLAADHLVTEGLIKTLGGSWGRNHLLAYITGAGQERLDEGNGAAGITEVSLAPSVVQHITITGDGNIVTSAAGSHNEVQANIDDFDLVKAQSHSEAIREALPALEELKDEIVPLLDQIQTDDRSLAQKATFGLYQLLTGTGTGALGGALALPLAQALGLA</sequence>
<dbReference type="RefSeq" id="WP_179661777.1">
    <property type="nucleotide sequence ID" value="NZ_JACBZR010000002.1"/>
</dbReference>
<reference evidence="1 2" key="1">
    <citation type="submission" date="2020-07" db="EMBL/GenBank/DDBJ databases">
        <title>Sequencing the genomes of 1000 actinobacteria strains.</title>
        <authorList>
            <person name="Klenk H.-P."/>
        </authorList>
    </citation>
    <scope>NUCLEOTIDE SEQUENCE [LARGE SCALE GENOMIC DNA]</scope>
    <source>
        <strain evidence="1 2">DSM 26487</strain>
    </source>
</reference>
<dbReference type="EMBL" id="JACBZR010000002">
    <property type="protein sequence ID" value="NYI81198.1"/>
    <property type="molecule type" value="Genomic_DNA"/>
</dbReference>
<gene>
    <name evidence="1" type="ORF">BJ988_005906</name>
</gene>
<comment type="caution">
    <text evidence="1">The sequence shown here is derived from an EMBL/GenBank/DDBJ whole genome shotgun (WGS) entry which is preliminary data.</text>
</comment>
<proteinExistence type="predicted"/>
<organism evidence="1 2">
    <name type="scientific">Nocardioides panzhihuensis</name>
    <dbReference type="NCBI Taxonomy" id="860243"/>
    <lineage>
        <taxon>Bacteria</taxon>
        <taxon>Bacillati</taxon>
        <taxon>Actinomycetota</taxon>
        <taxon>Actinomycetes</taxon>
        <taxon>Propionibacteriales</taxon>
        <taxon>Nocardioidaceae</taxon>
        <taxon>Nocardioides</taxon>
    </lineage>
</organism>
<dbReference type="Proteomes" id="UP000564496">
    <property type="component" value="Unassembled WGS sequence"/>
</dbReference>
<dbReference type="AlphaFoldDB" id="A0A7Z0IVW7"/>
<evidence type="ECO:0000313" key="2">
    <source>
        <dbReference type="Proteomes" id="UP000564496"/>
    </source>
</evidence>
<protein>
    <submittedName>
        <fullName evidence="1">Uncharacterized protein</fullName>
    </submittedName>
</protein>
<name>A0A7Z0IVW7_9ACTN</name>
<keyword evidence="2" id="KW-1185">Reference proteome</keyword>
<evidence type="ECO:0000313" key="1">
    <source>
        <dbReference type="EMBL" id="NYI81198.1"/>
    </source>
</evidence>